<feature type="domain" description="Orn/DAP/Arg decarboxylase 2 N-terminal" evidence="15">
    <location>
        <begin position="40"/>
        <end position="297"/>
    </location>
</feature>
<keyword evidence="2 12" id="KW-0028">Amino-acid biosynthesis</keyword>
<evidence type="ECO:0000256" key="6">
    <source>
        <dbReference type="ARBA" id="ARBA00023239"/>
    </source>
</evidence>
<evidence type="ECO:0000256" key="1">
    <source>
        <dbReference type="ARBA" id="ARBA00001933"/>
    </source>
</evidence>
<dbReference type="HAMAP" id="MF_02120">
    <property type="entry name" value="LysA"/>
    <property type="match status" value="1"/>
</dbReference>
<evidence type="ECO:0000313" key="17">
    <source>
        <dbReference type="Proteomes" id="UP000199208"/>
    </source>
</evidence>
<dbReference type="Proteomes" id="UP000199208">
    <property type="component" value="Unassembled WGS sequence"/>
</dbReference>
<accession>A0A1G5S5U6</accession>
<dbReference type="PRINTS" id="PR01179">
    <property type="entry name" value="ODADCRBXLASE"/>
</dbReference>
<dbReference type="InterPro" id="IPR009006">
    <property type="entry name" value="Ala_racemase/Decarboxylase_C"/>
</dbReference>
<reference evidence="16 17" key="1">
    <citation type="submission" date="2016-10" db="EMBL/GenBank/DDBJ databases">
        <authorList>
            <person name="de Groot N.N."/>
        </authorList>
    </citation>
    <scope>NUCLEOTIDE SEQUENCE [LARGE SCALE GENOMIC DNA]</scope>
    <source>
        <strain evidence="16 17">DSM 2784</strain>
    </source>
</reference>
<dbReference type="InterPro" id="IPR002986">
    <property type="entry name" value="DAP_deCOOHase_LysA"/>
</dbReference>
<evidence type="ECO:0000256" key="12">
    <source>
        <dbReference type="HAMAP-Rule" id="MF_02120"/>
    </source>
</evidence>
<evidence type="ECO:0000256" key="4">
    <source>
        <dbReference type="ARBA" id="ARBA00022898"/>
    </source>
</evidence>
<dbReference type="EC" id="4.1.1.20" evidence="10 12"/>
<evidence type="ECO:0000256" key="2">
    <source>
        <dbReference type="ARBA" id="ARBA00022605"/>
    </source>
</evidence>
<dbReference type="AlphaFoldDB" id="A0A1G5S5U6"/>
<dbReference type="Gene3D" id="2.40.37.10">
    <property type="entry name" value="Lyase, Ornithine Decarboxylase, Chain A, domain 1"/>
    <property type="match status" value="1"/>
</dbReference>
<organism evidence="16 17">
    <name type="scientific">Acidaminobacter hydrogenoformans DSM 2784</name>
    <dbReference type="NCBI Taxonomy" id="1120920"/>
    <lineage>
        <taxon>Bacteria</taxon>
        <taxon>Bacillati</taxon>
        <taxon>Bacillota</taxon>
        <taxon>Clostridia</taxon>
        <taxon>Peptostreptococcales</taxon>
        <taxon>Acidaminobacteraceae</taxon>
        <taxon>Acidaminobacter</taxon>
    </lineage>
</organism>
<feature type="binding site" evidence="12">
    <location>
        <position position="248"/>
    </location>
    <ligand>
        <name>pyridoxal 5'-phosphate</name>
        <dbReference type="ChEBI" id="CHEBI:597326"/>
    </ligand>
</feature>
<dbReference type="EMBL" id="FMWL01000021">
    <property type="protein sequence ID" value="SCZ81715.1"/>
    <property type="molecule type" value="Genomic_DNA"/>
</dbReference>
<comment type="subunit">
    <text evidence="12">Homodimer.</text>
</comment>
<evidence type="ECO:0000256" key="10">
    <source>
        <dbReference type="ARBA" id="ARBA00066427"/>
    </source>
</evidence>
<feature type="binding site" evidence="12">
    <location>
        <position position="293"/>
    </location>
    <ligand>
        <name>substrate</name>
    </ligand>
</feature>
<dbReference type="FunFam" id="3.20.20.10:FF:000003">
    <property type="entry name" value="Diaminopimelate decarboxylase"/>
    <property type="match status" value="1"/>
</dbReference>
<feature type="active site" description="Proton donor" evidence="13">
    <location>
        <position position="361"/>
    </location>
</feature>
<dbReference type="PANTHER" id="PTHR43727:SF2">
    <property type="entry name" value="GROUP IV DECARBOXYLASE"/>
    <property type="match status" value="1"/>
</dbReference>
<proteinExistence type="inferred from homology"/>
<dbReference type="SUPFAM" id="SSF50621">
    <property type="entry name" value="Alanine racemase C-terminal domain-like"/>
    <property type="match status" value="1"/>
</dbReference>
<feature type="binding site" evidence="12">
    <location>
        <position position="334"/>
    </location>
    <ligand>
        <name>substrate</name>
    </ligand>
</feature>
<keyword evidence="4 12" id="KW-0663">Pyridoxal phosphate</keyword>
<dbReference type="Gene3D" id="3.20.20.10">
    <property type="entry name" value="Alanine racemase"/>
    <property type="match status" value="1"/>
</dbReference>
<dbReference type="NCBIfam" id="TIGR01048">
    <property type="entry name" value="lysA"/>
    <property type="match status" value="1"/>
</dbReference>
<evidence type="ECO:0000256" key="9">
    <source>
        <dbReference type="ARBA" id="ARBA00060983"/>
    </source>
</evidence>
<comment type="cofactor">
    <cofactor evidence="1 12 13 14">
        <name>pyridoxal 5'-phosphate</name>
        <dbReference type="ChEBI" id="CHEBI:597326"/>
    </cofactor>
</comment>
<dbReference type="PANTHER" id="PTHR43727">
    <property type="entry name" value="DIAMINOPIMELATE DECARBOXYLASE"/>
    <property type="match status" value="1"/>
</dbReference>
<evidence type="ECO:0000256" key="3">
    <source>
        <dbReference type="ARBA" id="ARBA00022793"/>
    </source>
</evidence>
<feature type="binding site" evidence="12">
    <location>
        <begin position="290"/>
        <end position="293"/>
    </location>
    <ligand>
        <name>pyridoxal 5'-phosphate</name>
        <dbReference type="ChEBI" id="CHEBI:597326"/>
    </ligand>
</feature>
<keyword evidence="6 12" id="KW-0456">Lyase</keyword>
<evidence type="ECO:0000256" key="11">
    <source>
        <dbReference type="ARBA" id="ARBA00074972"/>
    </source>
</evidence>
<feature type="modified residue" description="N6-(pyridoxal phosphate)lysine" evidence="12 13">
    <location>
        <position position="66"/>
    </location>
</feature>
<dbReference type="GO" id="GO:0030170">
    <property type="term" value="F:pyridoxal phosphate binding"/>
    <property type="evidence" value="ECO:0007669"/>
    <property type="project" value="UniProtKB-UniRule"/>
</dbReference>
<evidence type="ECO:0000256" key="8">
    <source>
        <dbReference type="ARBA" id="ARBA00060643"/>
    </source>
</evidence>
<keyword evidence="17" id="KW-1185">Reference proteome</keyword>
<dbReference type="InterPro" id="IPR029066">
    <property type="entry name" value="PLP-binding_barrel"/>
</dbReference>
<evidence type="ECO:0000256" key="5">
    <source>
        <dbReference type="ARBA" id="ARBA00023154"/>
    </source>
</evidence>
<protein>
    <recommendedName>
        <fullName evidence="11 12">Diaminopimelate decarboxylase</fullName>
        <shortName evidence="12">DAP decarboxylase</shortName>
        <shortName evidence="12">DAPDC</shortName>
        <ecNumber evidence="10 12">4.1.1.20</ecNumber>
    </recommendedName>
</protein>
<dbReference type="PRINTS" id="PR01181">
    <property type="entry name" value="DAPDCRBXLASE"/>
</dbReference>
<evidence type="ECO:0000256" key="14">
    <source>
        <dbReference type="RuleBase" id="RU003738"/>
    </source>
</evidence>
<evidence type="ECO:0000256" key="7">
    <source>
        <dbReference type="ARBA" id="ARBA00050464"/>
    </source>
</evidence>
<sequence length="431" mass="48369">MRLLGTMRINDMDNLEIGGCDAVILAKKYGTPLYVFDTALIRERCASYTKTFKSSKTETEVIYASKAFLTLAMCRLIDEAGLSLDVVSGGELFTAMKANFPPERLYFHGNGKTVEELITALQYNVGTIVVDNEFEIEMLQYLCAELDKRVKVLLRVNPGIEAHTHAYIQTANNDSKFGVSIFSENIYELIKSIHESYYLDLRGFHYHIGSQILDHNSFVKAIESMVEFIDKVRTDSGYETKELNMGGGFGVYYSEHDNDLDIEQTLTAMVEAVETECKTRRFPIPKLLIEPGRSIVANAGTTLYKVTATKETYGGRKFIFVDGGMTDNPRTALYDAIYEAALANRMKDETDTTFTIGGKCCESGDILIKSIQLPYPKQNDILAVASTGAYNYSMASNYNRIRKPAVVFVENGKSKVVVKRETYEDILRNDL</sequence>
<dbReference type="UniPathway" id="UPA00034">
    <property type="reaction ID" value="UER00027"/>
</dbReference>
<comment type="catalytic activity">
    <reaction evidence="7 12 14">
        <text>meso-2,6-diaminopimelate + H(+) = L-lysine + CO2</text>
        <dbReference type="Rhea" id="RHEA:15101"/>
        <dbReference type="ChEBI" id="CHEBI:15378"/>
        <dbReference type="ChEBI" id="CHEBI:16526"/>
        <dbReference type="ChEBI" id="CHEBI:32551"/>
        <dbReference type="ChEBI" id="CHEBI:57791"/>
        <dbReference type="EC" id="4.1.1.20"/>
    </reaction>
</comment>
<name>A0A1G5S5U6_9FIRM</name>
<feature type="binding site" evidence="12">
    <location>
        <position position="390"/>
    </location>
    <ligand>
        <name>pyridoxal 5'-phosphate</name>
        <dbReference type="ChEBI" id="CHEBI:597326"/>
    </ligand>
</feature>
<dbReference type="FunFam" id="2.40.37.10:FF:000003">
    <property type="entry name" value="Diaminopimelate decarboxylase"/>
    <property type="match status" value="1"/>
</dbReference>
<dbReference type="GO" id="GO:0009089">
    <property type="term" value="P:lysine biosynthetic process via diaminopimelate"/>
    <property type="evidence" value="ECO:0007669"/>
    <property type="project" value="UniProtKB-UniRule"/>
</dbReference>
<evidence type="ECO:0000256" key="13">
    <source>
        <dbReference type="PIRSR" id="PIRSR600183-50"/>
    </source>
</evidence>
<feature type="binding site" evidence="12">
    <location>
        <position position="330"/>
    </location>
    <ligand>
        <name>substrate</name>
    </ligand>
</feature>
<comment type="pathway">
    <text evidence="8 12 14">Amino-acid biosynthesis; L-lysine biosynthesis via DAP pathway; L-lysine from DL-2,6-diaminopimelate: step 1/1.</text>
</comment>
<dbReference type="OrthoDB" id="9802241at2"/>
<keyword evidence="5 12" id="KW-0457">Lysine biosynthesis</keyword>
<dbReference type="InterPro" id="IPR022644">
    <property type="entry name" value="De-COase2_N"/>
</dbReference>
<feature type="binding site" evidence="12">
    <location>
        <position position="390"/>
    </location>
    <ligand>
        <name>substrate</name>
    </ligand>
</feature>
<dbReference type="STRING" id="1120920.SAMN03080599_02963"/>
<dbReference type="GO" id="GO:0008836">
    <property type="term" value="F:diaminopimelate decarboxylase activity"/>
    <property type="evidence" value="ECO:0007669"/>
    <property type="project" value="UniProtKB-UniRule"/>
</dbReference>
<dbReference type="RefSeq" id="WP_092592826.1">
    <property type="nucleotide sequence ID" value="NZ_FMWL01000021.1"/>
</dbReference>
<comment type="similarity">
    <text evidence="9 12">Belongs to the Orn/Lys/Arg decarboxylase class-II family. LysA subfamily.</text>
</comment>
<dbReference type="InterPro" id="IPR000183">
    <property type="entry name" value="Orn/DAP/Arg_de-COase"/>
</dbReference>
<evidence type="ECO:0000259" key="15">
    <source>
        <dbReference type="Pfam" id="PF02784"/>
    </source>
</evidence>
<dbReference type="Pfam" id="PF02784">
    <property type="entry name" value="Orn_Arg_deC_N"/>
    <property type="match status" value="1"/>
</dbReference>
<evidence type="ECO:0000313" key="16">
    <source>
        <dbReference type="EMBL" id="SCZ81715.1"/>
    </source>
</evidence>
<comment type="function">
    <text evidence="12">Specifically catalyzes the decarboxylation of meso-diaminopimelate (meso-DAP) to L-lysine.</text>
</comment>
<keyword evidence="3 12" id="KW-0210">Decarboxylase</keyword>
<dbReference type="SUPFAM" id="SSF51419">
    <property type="entry name" value="PLP-binding barrel"/>
    <property type="match status" value="1"/>
</dbReference>
<gene>
    <name evidence="12" type="primary">lysA</name>
    <name evidence="16" type="ORF">SAMN03080599_02963</name>
</gene>
<feature type="binding site" evidence="12">
    <location>
        <position position="362"/>
    </location>
    <ligand>
        <name>substrate</name>
    </ligand>
</feature>
<dbReference type="CDD" id="cd06828">
    <property type="entry name" value="PLPDE_III_DapDC"/>
    <property type="match status" value="1"/>
</dbReference>